<dbReference type="AlphaFoldDB" id="A0A242MBY6"/>
<organism evidence="2 3">
    <name type="scientific">Caballeronia sordidicola</name>
    <name type="common">Burkholderia sordidicola</name>
    <dbReference type="NCBI Taxonomy" id="196367"/>
    <lineage>
        <taxon>Bacteria</taxon>
        <taxon>Pseudomonadati</taxon>
        <taxon>Pseudomonadota</taxon>
        <taxon>Betaproteobacteria</taxon>
        <taxon>Burkholderiales</taxon>
        <taxon>Burkholderiaceae</taxon>
        <taxon>Caballeronia</taxon>
    </lineage>
</organism>
<dbReference type="EMBL" id="NBTY01000161">
    <property type="protein sequence ID" value="OTP68808.1"/>
    <property type="molecule type" value="Genomic_DNA"/>
</dbReference>
<reference evidence="2 3" key="1">
    <citation type="submission" date="2017-03" db="EMBL/GenBank/DDBJ databases">
        <title>Genome analysis of strain PAMC 26510.</title>
        <authorList>
            <person name="Oh H.-M."/>
            <person name="Yang J.-A."/>
        </authorList>
    </citation>
    <scope>NUCLEOTIDE SEQUENCE [LARGE SCALE GENOMIC DNA]</scope>
    <source>
        <strain evidence="2 3">PAMC 26510</strain>
    </source>
</reference>
<gene>
    <name evidence="2" type="ORF">PAMC26510_28180</name>
</gene>
<evidence type="ECO:0000313" key="3">
    <source>
        <dbReference type="Proteomes" id="UP000194546"/>
    </source>
</evidence>
<name>A0A242MBY6_CABSO</name>
<feature type="signal peptide" evidence="1">
    <location>
        <begin position="1"/>
        <end position="22"/>
    </location>
</feature>
<keyword evidence="1" id="KW-0732">Signal</keyword>
<proteinExistence type="predicted"/>
<evidence type="ECO:0000313" key="2">
    <source>
        <dbReference type="EMBL" id="OTP68808.1"/>
    </source>
</evidence>
<protein>
    <submittedName>
        <fullName evidence="2">Uncharacterized protein</fullName>
    </submittedName>
</protein>
<comment type="caution">
    <text evidence="2">The sequence shown here is derived from an EMBL/GenBank/DDBJ whole genome shotgun (WGS) entry which is preliminary data.</text>
</comment>
<evidence type="ECO:0000256" key="1">
    <source>
        <dbReference type="SAM" id="SignalP"/>
    </source>
</evidence>
<accession>A0A242MBY6</accession>
<sequence length="271" mass="28702">MGLEKVALACAAFSLMHATARADEPAPPEPAVVDQWALPAGVQPGVPDADQIVRNTVRDDPWANPAAVHMVQDDSWSAPSGNQVRSGEQLHAVTPARQTMAAADQPGRPAHPANVLVMDSSNWNETPRGRSPGLIASNNAWRKRVAPDSAATIERDATKHNRGTQPAAVLKLDGSAQSDPWITPAAASKGADNAADWQNLRLASAHQPRSCNRDWSIFSGPGCPDSNNPADSAKGTQVQASGNTVRRLIAITPDGRWRAPLVIDAEASPRK</sequence>
<feature type="chain" id="PRO_5012737957" evidence="1">
    <location>
        <begin position="23"/>
        <end position="271"/>
    </location>
</feature>
<dbReference type="Proteomes" id="UP000194546">
    <property type="component" value="Unassembled WGS sequence"/>
</dbReference>